<evidence type="ECO:0000256" key="4">
    <source>
        <dbReference type="ARBA" id="ARBA00023212"/>
    </source>
</evidence>
<evidence type="ECO:0000256" key="3">
    <source>
        <dbReference type="ARBA" id="ARBA00022490"/>
    </source>
</evidence>
<evidence type="ECO:0000256" key="1">
    <source>
        <dbReference type="ARBA" id="ARBA00004245"/>
    </source>
</evidence>
<dbReference type="InterPro" id="IPR043970">
    <property type="entry name" value="FUZ/MON1/HPS1_longin_3"/>
</dbReference>
<gene>
    <name evidence="9" type="primary">FUZ</name>
</gene>
<evidence type="ECO:0000313" key="9">
    <source>
        <dbReference type="RefSeq" id="XP_026525403.1"/>
    </source>
</evidence>
<dbReference type="Pfam" id="PF19036">
    <property type="entry name" value="Fuz_longin_1"/>
    <property type="match status" value="1"/>
</dbReference>
<evidence type="ECO:0000313" key="8">
    <source>
        <dbReference type="Proteomes" id="UP000504612"/>
    </source>
</evidence>
<comment type="subcellular location">
    <subcellularLocation>
        <location evidence="1">Cytoplasm</location>
        <location evidence="1">Cytoskeleton</location>
    </subcellularLocation>
</comment>
<dbReference type="CDD" id="cd21091">
    <property type="entry name" value="Fuzzy"/>
    <property type="match status" value="1"/>
</dbReference>
<dbReference type="RefSeq" id="XP_026525403.1">
    <property type="nucleotide sequence ID" value="XM_026669618.1"/>
</dbReference>
<reference evidence="9" key="1">
    <citation type="submission" date="2025-08" db="UniProtKB">
        <authorList>
            <consortium name="RefSeq"/>
        </authorList>
    </citation>
    <scope>IDENTIFICATION</scope>
</reference>
<sequence length="454" mass="51017">MEMWWTLGKRNRNSGVLHSVELFPLPVQCKKRLKMWEEAENSVILLCLTASSGVPLYCRSRGGSTKQQLPFSVIGSLNGVHMFGSNLDVQLIAARTENTHVMWKVFHNSVTLIVLSSEEDASDFSLGRLLENVFNAMVLILGLEELTNVRNIERLKKDLKSCYKLIDSFLERGKSFADLTQCVECIMMPSRAIMQECLEAFASAAESRFGCLLVGSHILCATEQWWQLAAPEAMLLVWLVRSLSPHSSRDLPVYLPQGSPTVPHRFLTFQLVPDMQIVLLCGPNPSLQCLTDELVNKFWQPLLDLLKATARGPARCLPPAIVLSPGILGLLLINQDQRKSLFTLHPHGASTEGSEMSTKNRLCALRSFYALVTSLYFPCEKQEEYTVPLQEDFHAGFSHCPQHCYMVYTTHKAYVIHERQHQLFLIVKSDVPTFALRSLATCTLQALTAEDSAF</sequence>
<accession>A0A6J1UAB7</accession>
<name>A0A6J1UAB7_9SAUR</name>
<dbReference type="InterPro" id="IPR043971">
    <property type="entry name" value="FUZ/MON1/HPS1_longin_2"/>
</dbReference>
<dbReference type="Proteomes" id="UP000504612">
    <property type="component" value="Unplaced"/>
</dbReference>
<dbReference type="Pfam" id="PF19038">
    <property type="entry name" value="Fuz_longin_3"/>
    <property type="match status" value="1"/>
</dbReference>
<dbReference type="AlphaFoldDB" id="A0A6J1UAB7"/>
<dbReference type="InterPro" id="IPR026069">
    <property type="entry name" value="Fuzzy"/>
</dbReference>
<feature type="domain" description="FUZ/MON1/HPS1 first Longin" evidence="5">
    <location>
        <begin position="45"/>
        <end position="168"/>
    </location>
</feature>
<organism evidence="8 9">
    <name type="scientific">Notechis scutatus</name>
    <name type="common">mainland tiger snake</name>
    <dbReference type="NCBI Taxonomy" id="8663"/>
    <lineage>
        <taxon>Eukaryota</taxon>
        <taxon>Metazoa</taxon>
        <taxon>Chordata</taxon>
        <taxon>Craniata</taxon>
        <taxon>Vertebrata</taxon>
        <taxon>Euteleostomi</taxon>
        <taxon>Lepidosauria</taxon>
        <taxon>Squamata</taxon>
        <taxon>Bifurcata</taxon>
        <taxon>Unidentata</taxon>
        <taxon>Episquamata</taxon>
        <taxon>Toxicofera</taxon>
        <taxon>Serpentes</taxon>
        <taxon>Colubroidea</taxon>
        <taxon>Elapidae</taxon>
        <taxon>Hydrophiinae</taxon>
        <taxon>Notechis</taxon>
    </lineage>
</organism>
<dbReference type="InterPro" id="IPR043972">
    <property type="entry name" value="FUZ/MON1/HPS1_longin_1"/>
</dbReference>
<proteinExistence type="inferred from homology"/>
<feature type="domain" description="FUZ/MON1/HPS1 second Longin" evidence="6">
    <location>
        <begin position="207"/>
        <end position="300"/>
    </location>
</feature>
<comment type="similarity">
    <text evidence="2">Belongs to the fuzzy family.</text>
</comment>
<dbReference type="Pfam" id="PF19037">
    <property type="entry name" value="Fuz_longin_2"/>
    <property type="match status" value="1"/>
</dbReference>
<dbReference type="CTD" id="80199"/>
<dbReference type="GO" id="GO:0016192">
    <property type="term" value="P:vesicle-mediated transport"/>
    <property type="evidence" value="ECO:0007669"/>
    <property type="project" value="InterPro"/>
</dbReference>
<dbReference type="GeneID" id="113413416"/>
<evidence type="ECO:0000256" key="2">
    <source>
        <dbReference type="ARBA" id="ARBA00008550"/>
    </source>
</evidence>
<keyword evidence="3" id="KW-0963">Cytoplasm</keyword>
<protein>
    <submittedName>
        <fullName evidence="9">Protein fuzzy homolog</fullName>
    </submittedName>
</protein>
<feature type="domain" description="FUZ/MON1/HPS1 third Longin" evidence="7">
    <location>
        <begin position="326"/>
        <end position="450"/>
    </location>
</feature>
<evidence type="ECO:0000259" key="6">
    <source>
        <dbReference type="Pfam" id="PF19037"/>
    </source>
</evidence>
<dbReference type="PANTHER" id="PTHR13559">
    <property type="entry name" value="INTRACELLULAR TRAFFIC PROTEIN-RELATED"/>
    <property type="match status" value="1"/>
</dbReference>
<dbReference type="PANTHER" id="PTHR13559:SF1">
    <property type="entry name" value="PROTEIN FUZZY HOMOLOG"/>
    <property type="match status" value="1"/>
</dbReference>
<dbReference type="GO" id="GO:1905515">
    <property type="term" value="P:non-motile cilium assembly"/>
    <property type="evidence" value="ECO:0007669"/>
    <property type="project" value="TreeGrafter"/>
</dbReference>
<keyword evidence="4" id="KW-0206">Cytoskeleton</keyword>
<dbReference type="KEGG" id="nss:113413416"/>
<keyword evidence="8" id="KW-1185">Reference proteome</keyword>
<dbReference type="GO" id="GO:0005856">
    <property type="term" value="C:cytoskeleton"/>
    <property type="evidence" value="ECO:0007669"/>
    <property type="project" value="UniProtKB-SubCell"/>
</dbReference>
<evidence type="ECO:0000259" key="7">
    <source>
        <dbReference type="Pfam" id="PF19038"/>
    </source>
</evidence>
<evidence type="ECO:0000259" key="5">
    <source>
        <dbReference type="Pfam" id="PF19036"/>
    </source>
</evidence>